<gene>
    <name evidence="3" type="ORF">K493DRAFT_317850</name>
</gene>
<evidence type="ECO:0000313" key="3">
    <source>
        <dbReference type="EMBL" id="ORX90602.1"/>
    </source>
</evidence>
<keyword evidence="1" id="KW-0175">Coiled coil</keyword>
<feature type="coiled-coil region" evidence="1">
    <location>
        <begin position="14"/>
        <end position="41"/>
    </location>
</feature>
<keyword evidence="4" id="KW-1185">Reference proteome</keyword>
<evidence type="ECO:0000256" key="2">
    <source>
        <dbReference type="SAM" id="MobiDB-lite"/>
    </source>
</evidence>
<evidence type="ECO:0000313" key="4">
    <source>
        <dbReference type="Proteomes" id="UP000193498"/>
    </source>
</evidence>
<feature type="region of interest" description="Disordered" evidence="2">
    <location>
        <begin position="140"/>
        <end position="165"/>
    </location>
</feature>
<comment type="caution">
    <text evidence="3">The sequence shown here is derived from an EMBL/GenBank/DDBJ whole genome shotgun (WGS) entry which is preliminary data.</text>
</comment>
<name>A0A1Y1XXY3_9FUNG</name>
<accession>A0A1Y1XXY3</accession>
<dbReference type="Proteomes" id="UP000193498">
    <property type="component" value="Unassembled WGS sequence"/>
</dbReference>
<reference evidence="3 4" key="1">
    <citation type="submission" date="2016-07" db="EMBL/GenBank/DDBJ databases">
        <title>Pervasive Adenine N6-methylation of Active Genes in Fungi.</title>
        <authorList>
            <consortium name="DOE Joint Genome Institute"/>
            <person name="Mondo S.J."/>
            <person name="Dannebaum R.O."/>
            <person name="Kuo R.C."/>
            <person name="Labutti K."/>
            <person name="Haridas S."/>
            <person name="Kuo A."/>
            <person name="Salamov A."/>
            <person name="Ahrendt S.R."/>
            <person name="Lipzen A."/>
            <person name="Sullivan W."/>
            <person name="Andreopoulos W.B."/>
            <person name="Clum A."/>
            <person name="Lindquist E."/>
            <person name="Daum C."/>
            <person name="Ramamoorthy G.K."/>
            <person name="Gryganskyi A."/>
            <person name="Culley D."/>
            <person name="Magnuson J.K."/>
            <person name="James T.Y."/>
            <person name="O'Malley M.A."/>
            <person name="Stajich J.E."/>
            <person name="Spatafora J.W."/>
            <person name="Visel A."/>
            <person name="Grigoriev I.V."/>
        </authorList>
    </citation>
    <scope>NUCLEOTIDE SEQUENCE [LARGE SCALE GENOMIC DNA]</scope>
    <source>
        <strain evidence="3 4">CBS 931.73</strain>
    </source>
</reference>
<protein>
    <submittedName>
        <fullName evidence="3">Uncharacterized protein</fullName>
    </submittedName>
</protein>
<dbReference type="InParanoid" id="A0A1Y1XXY3"/>
<proteinExistence type="predicted"/>
<organism evidence="3 4">
    <name type="scientific">Basidiobolus meristosporus CBS 931.73</name>
    <dbReference type="NCBI Taxonomy" id="1314790"/>
    <lineage>
        <taxon>Eukaryota</taxon>
        <taxon>Fungi</taxon>
        <taxon>Fungi incertae sedis</taxon>
        <taxon>Zoopagomycota</taxon>
        <taxon>Entomophthoromycotina</taxon>
        <taxon>Basidiobolomycetes</taxon>
        <taxon>Basidiobolales</taxon>
        <taxon>Basidiobolaceae</taxon>
        <taxon>Basidiobolus</taxon>
    </lineage>
</organism>
<evidence type="ECO:0000256" key="1">
    <source>
        <dbReference type="SAM" id="Coils"/>
    </source>
</evidence>
<dbReference type="EMBL" id="MCFE01000372">
    <property type="protein sequence ID" value="ORX90602.1"/>
    <property type="molecule type" value="Genomic_DNA"/>
</dbReference>
<dbReference type="AlphaFoldDB" id="A0A1Y1XXY3"/>
<sequence length="281" mass="31493">MDLEISNNSLLSINSSLEAKVKSQAAQIEKLERKIASLLEGNPDLSLPEIPRVNCKECTAIEGNQDENDALDDQGFNRVCSMLDTLISDAKKALEYKNRINISKVLNTFHSENIPNASNNTSDEMYKVIIRNLNDICEEQEPESHDRNEGLGPPNSRESEVTIHQTKLRDHVTKDSKLELRDQRIDDLISQIWKLTDIKGSVFSEVHNTSIQKRLSSPIANSPFASNQDIMFSVLSQMKQSLGSDEMKKRQILFSNSTVADTQSLKIPGRIPAKSSSLTPR</sequence>